<reference evidence="1 2" key="1">
    <citation type="journal article" date="2021" name="Elife">
        <title>Chloroplast acquisition without the gene transfer in kleptoplastic sea slugs, Plakobranchus ocellatus.</title>
        <authorList>
            <person name="Maeda T."/>
            <person name="Takahashi S."/>
            <person name="Yoshida T."/>
            <person name="Shimamura S."/>
            <person name="Takaki Y."/>
            <person name="Nagai Y."/>
            <person name="Toyoda A."/>
            <person name="Suzuki Y."/>
            <person name="Arimoto A."/>
            <person name="Ishii H."/>
            <person name="Satoh N."/>
            <person name="Nishiyama T."/>
            <person name="Hasebe M."/>
            <person name="Maruyama T."/>
            <person name="Minagawa J."/>
            <person name="Obokata J."/>
            <person name="Shigenobu S."/>
        </authorList>
    </citation>
    <scope>NUCLEOTIDE SEQUENCE [LARGE SCALE GENOMIC DNA]</scope>
</reference>
<gene>
    <name evidence="1" type="ORF">PoB_000445700</name>
</gene>
<protein>
    <submittedName>
        <fullName evidence="1">Uncharacterized protein</fullName>
    </submittedName>
</protein>
<keyword evidence="2" id="KW-1185">Reference proteome</keyword>
<proteinExistence type="predicted"/>
<name>A0AAV3Y680_9GAST</name>
<sequence>MSLGLACHPVSFMGRGVLPARGCDKFLQDIIRDMIRLLAADNVLRAWISFAELTRHNFTGRTFICGDLEVGVVKGQDGSANGARQKC</sequence>
<accession>A0AAV3Y680</accession>
<evidence type="ECO:0000313" key="1">
    <source>
        <dbReference type="EMBL" id="GFN77951.1"/>
    </source>
</evidence>
<evidence type="ECO:0000313" key="2">
    <source>
        <dbReference type="Proteomes" id="UP000735302"/>
    </source>
</evidence>
<dbReference type="Proteomes" id="UP000735302">
    <property type="component" value="Unassembled WGS sequence"/>
</dbReference>
<comment type="caution">
    <text evidence="1">The sequence shown here is derived from an EMBL/GenBank/DDBJ whole genome shotgun (WGS) entry which is preliminary data.</text>
</comment>
<organism evidence="1 2">
    <name type="scientific">Plakobranchus ocellatus</name>
    <dbReference type="NCBI Taxonomy" id="259542"/>
    <lineage>
        <taxon>Eukaryota</taxon>
        <taxon>Metazoa</taxon>
        <taxon>Spiralia</taxon>
        <taxon>Lophotrochozoa</taxon>
        <taxon>Mollusca</taxon>
        <taxon>Gastropoda</taxon>
        <taxon>Heterobranchia</taxon>
        <taxon>Euthyneura</taxon>
        <taxon>Panpulmonata</taxon>
        <taxon>Sacoglossa</taxon>
        <taxon>Placobranchoidea</taxon>
        <taxon>Plakobranchidae</taxon>
        <taxon>Plakobranchus</taxon>
    </lineage>
</organism>
<dbReference type="EMBL" id="BLXT01000514">
    <property type="protein sequence ID" value="GFN77951.1"/>
    <property type="molecule type" value="Genomic_DNA"/>
</dbReference>
<dbReference type="AlphaFoldDB" id="A0AAV3Y680"/>